<keyword evidence="2" id="KW-0687">Ribonucleoprotein</keyword>
<dbReference type="OrthoDB" id="192262at2759"/>
<organism evidence="1">
    <name type="scientific">Cladocopium goreaui</name>
    <dbReference type="NCBI Taxonomy" id="2562237"/>
    <lineage>
        <taxon>Eukaryota</taxon>
        <taxon>Sar</taxon>
        <taxon>Alveolata</taxon>
        <taxon>Dinophyceae</taxon>
        <taxon>Suessiales</taxon>
        <taxon>Symbiodiniaceae</taxon>
        <taxon>Cladocopium</taxon>
    </lineage>
</organism>
<sequence>FSSPAMKLWNGFARHLPCASRLGVLRSLGMAGSWQTPLYRAAGTTGAFGRFSMTNQFKTFPSHMQTRQYNIQKVVNWFRNRRYALEVESKQRSTKNRNHAEVLKRFRLSRFGWQRRRSRLRDGKRRRRSWLDKKNSKKIDYVHRVDMLKMIRSATYFKLRIRDFPKDPNPNVRETRGIVGSHFG</sequence>
<comment type="caution">
    <text evidence="1">The sequence shown here is derived from an EMBL/GenBank/DDBJ whole genome shotgun (WGS) entry which is preliminary data.</text>
</comment>
<dbReference type="EMBL" id="CAMXCT020000462">
    <property type="protein sequence ID" value="CAL1132535.1"/>
    <property type="molecule type" value="Genomic_DNA"/>
</dbReference>
<keyword evidence="2" id="KW-0689">Ribosomal protein</keyword>
<protein>
    <submittedName>
        <fullName evidence="2">50S ribosomal protein L35</fullName>
    </submittedName>
</protein>
<keyword evidence="3" id="KW-1185">Reference proteome</keyword>
<evidence type="ECO:0000313" key="2">
    <source>
        <dbReference type="EMBL" id="CAL4766472.1"/>
    </source>
</evidence>
<dbReference type="GO" id="GO:0005840">
    <property type="term" value="C:ribosome"/>
    <property type="evidence" value="ECO:0007669"/>
    <property type="project" value="UniProtKB-KW"/>
</dbReference>
<reference evidence="1" key="1">
    <citation type="submission" date="2022-10" db="EMBL/GenBank/DDBJ databases">
        <authorList>
            <person name="Chen Y."/>
            <person name="Dougan E. K."/>
            <person name="Chan C."/>
            <person name="Rhodes N."/>
            <person name="Thang M."/>
        </authorList>
    </citation>
    <scope>NUCLEOTIDE SEQUENCE</scope>
</reference>
<name>A0A9P1FLU1_9DINO</name>
<feature type="non-terminal residue" evidence="1">
    <location>
        <position position="1"/>
    </location>
</feature>
<accession>A0A9P1FLU1</accession>
<dbReference type="EMBL" id="CAMXCT030000462">
    <property type="protein sequence ID" value="CAL4766472.1"/>
    <property type="molecule type" value="Genomic_DNA"/>
</dbReference>
<reference evidence="2 3" key="2">
    <citation type="submission" date="2024-05" db="EMBL/GenBank/DDBJ databases">
        <authorList>
            <person name="Chen Y."/>
            <person name="Shah S."/>
            <person name="Dougan E. K."/>
            <person name="Thang M."/>
            <person name="Chan C."/>
        </authorList>
    </citation>
    <scope>NUCLEOTIDE SEQUENCE [LARGE SCALE GENOMIC DNA]</scope>
</reference>
<gene>
    <name evidence="1" type="ORF">C1SCF055_LOCUS7132</name>
</gene>
<dbReference type="EMBL" id="CAMXCT010000462">
    <property type="protein sequence ID" value="CAI3979160.1"/>
    <property type="molecule type" value="Genomic_DNA"/>
</dbReference>
<dbReference type="AlphaFoldDB" id="A0A9P1FLU1"/>
<dbReference type="Proteomes" id="UP001152797">
    <property type="component" value="Unassembled WGS sequence"/>
</dbReference>
<proteinExistence type="predicted"/>
<evidence type="ECO:0000313" key="1">
    <source>
        <dbReference type="EMBL" id="CAI3979160.1"/>
    </source>
</evidence>
<evidence type="ECO:0000313" key="3">
    <source>
        <dbReference type="Proteomes" id="UP001152797"/>
    </source>
</evidence>